<evidence type="ECO:0000259" key="1">
    <source>
        <dbReference type="Pfam" id="PF00656"/>
    </source>
</evidence>
<dbReference type="Gene3D" id="3.40.50.1460">
    <property type="match status" value="1"/>
</dbReference>
<proteinExistence type="predicted"/>
<evidence type="ECO:0000313" key="2">
    <source>
        <dbReference type="EMBL" id="SDW76403.1"/>
    </source>
</evidence>
<dbReference type="GO" id="GO:0006508">
    <property type="term" value="P:proteolysis"/>
    <property type="evidence" value="ECO:0007669"/>
    <property type="project" value="InterPro"/>
</dbReference>
<name>A0A1H2W6V8_9RHOB</name>
<dbReference type="InterPro" id="IPR029030">
    <property type="entry name" value="Caspase-like_dom_sf"/>
</dbReference>
<dbReference type="InterPro" id="IPR011600">
    <property type="entry name" value="Pept_C14_caspase"/>
</dbReference>
<protein>
    <submittedName>
        <fullName evidence="2">Caspase domain-containing protein</fullName>
    </submittedName>
</protein>
<dbReference type="Proteomes" id="UP000183400">
    <property type="component" value="Unassembled WGS sequence"/>
</dbReference>
<organism evidence="2 3">
    <name type="scientific">Ruegeria halocynthiae</name>
    <dbReference type="NCBI Taxonomy" id="985054"/>
    <lineage>
        <taxon>Bacteria</taxon>
        <taxon>Pseudomonadati</taxon>
        <taxon>Pseudomonadota</taxon>
        <taxon>Alphaproteobacteria</taxon>
        <taxon>Rhodobacterales</taxon>
        <taxon>Roseobacteraceae</taxon>
        <taxon>Ruegeria</taxon>
    </lineage>
</organism>
<dbReference type="AlphaFoldDB" id="A0A1H2W6V8"/>
<dbReference type="EMBL" id="FNNP01000001">
    <property type="protein sequence ID" value="SDW76403.1"/>
    <property type="molecule type" value="Genomic_DNA"/>
</dbReference>
<sequence>MSQNIALLIGNTQYDSMSTLGCCKNDVEQMHELLSGTQKFSQIVDFVDQPVSSVKDRIRKLAEENDECDEIFLFFTGHGLSNSDDFFMCFQGFKETSPNTTGLSRSEAFELLRLFNSDLSVVVIDACEAGRNLIKTDTPPLARAIKSGFTNFVQIASCTEAQFSLAGEEISAFSDEFIKACLQKTNGPVYYSDVESALRDAFLNNPNQTPHFIRQGTAQEKFCDDANRLSGFRNVYLVTGDTAGIDGKELKPTKDSFAAAKSVIEGIEDQVPSKDEAQSFVDSMFEATVAMANLTPEVSEFFETRIVKYDNFDNVQNKRSVINLLNRRGGSDRFVESNVERTKRRTPFGALTIGAWSALAGPDEYDETFSLYNRCDLKSVHVGIYFEPKFMALSRLFSEVVFLPRLTECLMLTCNSIEPRTGWGTFQEYEGSKSWEWTSHKWTADKPEAAKGFGSSPIDYVREYVLSFSESSE</sequence>
<dbReference type="GO" id="GO:0004197">
    <property type="term" value="F:cysteine-type endopeptidase activity"/>
    <property type="evidence" value="ECO:0007669"/>
    <property type="project" value="InterPro"/>
</dbReference>
<feature type="domain" description="Peptidase C14 caspase" evidence="1">
    <location>
        <begin position="4"/>
        <end position="198"/>
    </location>
</feature>
<accession>A0A1H2W6V8</accession>
<dbReference type="Pfam" id="PF00656">
    <property type="entry name" value="Peptidase_C14"/>
    <property type="match status" value="1"/>
</dbReference>
<keyword evidence="3" id="KW-1185">Reference proteome</keyword>
<dbReference type="SUPFAM" id="SSF52129">
    <property type="entry name" value="Caspase-like"/>
    <property type="match status" value="1"/>
</dbReference>
<evidence type="ECO:0000313" key="3">
    <source>
        <dbReference type="Proteomes" id="UP000183400"/>
    </source>
</evidence>
<gene>
    <name evidence="2" type="ORF">SAMN05444358_1011696</name>
</gene>
<reference evidence="3" key="1">
    <citation type="submission" date="2016-10" db="EMBL/GenBank/DDBJ databases">
        <authorList>
            <person name="Varghese N."/>
            <person name="Submissions S."/>
        </authorList>
    </citation>
    <scope>NUCLEOTIDE SEQUENCE [LARGE SCALE GENOMIC DNA]</scope>
    <source>
        <strain evidence="3">DSM 27839</strain>
    </source>
</reference>
<dbReference type="STRING" id="985054.SAMN05444358_1011696"/>